<dbReference type="VEuPathDB" id="TrichDB:TVAG_204930"/>
<dbReference type="SUPFAM" id="SSF51126">
    <property type="entry name" value="Pectin lyase-like"/>
    <property type="match status" value="2"/>
</dbReference>
<dbReference type="OMA" id="ESSIYCH"/>
<dbReference type="Gene3D" id="3.30.40.10">
    <property type="entry name" value="Zinc/RING finger domain, C3HC4 (zinc finger)"/>
    <property type="match status" value="2"/>
</dbReference>
<keyword evidence="2" id="KW-0677">Repeat</keyword>
<dbReference type="EMBL" id="DS113401">
    <property type="protein sequence ID" value="EAY07386.1"/>
    <property type="molecule type" value="Genomic_DNA"/>
</dbReference>
<dbReference type="SUPFAM" id="SSF57850">
    <property type="entry name" value="RING/U-box"/>
    <property type="match status" value="1"/>
</dbReference>
<dbReference type="SMR" id="A2EIZ6"/>
<evidence type="ECO:0000313" key="7">
    <source>
        <dbReference type="EMBL" id="EAY07386.1"/>
    </source>
</evidence>
<evidence type="ECO:0000259" key="6">
    <source>
        <dbReference type="PROSITE" id="PS50089"/>
    </source>
</evidence>
<evidence type="ECO:0000256" key="5">
    <source>
        <dbReference type="PROSITE-ProRule" id="PRU00175"/>
    </source>
</evidence>
<dbReference type="GO" id="GO:0008270">
    <property type="term" value="F:zinc ion binding"/>
    <property type="evidence" value="ECO:0007669"/>
    <property type="project" value="UniProtKB-KW"/>
</dbReference>
<keyword evidence="1" id="KW-0479">Metal-binding</keyword>
<reference evidence="7" key="2">
    <citation type="journal article" date="2007" name="Science">
        <title>Draft genome sequence of the sexually transmitted pathogen Trichomonas vaginalis.</title>
        <authorList>
            <person name="Carlton J.M."/>
            <person name="Hirt R.P."/>
            <person name="Silva J.C."/>
            <person name="Delcher A.L."/>
            <person name="Schatz M."/>
            <person name="Zhao Q."/>
            <person name="Wortman J.R."/>
            <person name="Bidwell S.L."/>
            <person name="Alsmark U.C.M."/>
            <person name="Besteiro S."/>
            <person name="Sicheritz-Ponten T."/>
            <person name="Noel C.J."/>
            <person name="Dacks J.B."/>
            <person name="Foster P.G."/>
            <person name="Simillion C."/>
            <person name="Van de Peer Y."/>
            <person name="Miranda-Saavedra D."/>
            <person name="Barton G.J."/>
            <person name="Westrop G.D."/>
            <person name="Mueller S."/>
            <person name="Dessi D."/>
            <person name="Fiori P.L."/>
            <person name="Ren Q."/>
            <person name="Paulsen I."/>
            <person name="Zhang H."/>
            <person name="Bastida-Corcuera F.D."/>
            <person name="Simoes-Barbosa A."/>
            <person name="Brown M.T."/>
            <person name="Hayes R.D."/>
            <person name="Mukherjee M."/>
            <person name="Okumura C.Y."/>
            <person name="Schneider R."/>
            <person name="Smith A.J."/>
            <person name="Vanacova S."/>
            <person name="Villalvazo M."/>
            <person name="Haas B.J."/>
            <person name="Pertea M."/>
            <person name="Feldblyum T.V."/>
            <person name="Utterback T.R."/>
            <person name="Shu C.L."/>
            <person name="Osoegawa K."/>
            <person name="de Jong P.J."/>
            <person name="Hrdy I."/>
            <person name="Horvathova L."/>
            <person name="Zubacova Z."/>
            <person name="Dolezal P."/>
            <person name="Malik S.B."/>
            <person name="Logsdon J.M. Jr."/>
            <person name="Henze K."/>
            <person name="Gupta A."/>
            <person name="Wang C.C."/>
            <person name="Dunne R.L."/>
            <person name="Upcroft J.A."/>
            <person name="Upcroft P."/>
            <person name="White O."/>
            <person name="Salzberg S.L."/>
            <person name="Tang P."/>
            <person name="Chiu C.-H."/>
            <person name="Lee Y.-S."/>
            <person name="Embley T.M."/>
            <person name="Coombs G.H."/>
            <person name="Mottram J.C."/>
            <person name="Tachezy J."/>
            <person name="Fraser-Liggett C.M."/>
            <person name="Johnson P.J."/>
        </authorList>
    </citation>
    <scope>NUCLEOTIDE SEQUENCE [LARGE SCALE GENOMIC DNA]</scope>
    <source>
        <strain evidence="7">G3</strain>
    </source>
</reference>
<reference evidence="7" key="1">
    <citation type="submission" date="2006-10" db="EMBL/GenBank/DDBJ databases">
        <authorList>
            <person name="Amadeo P."/>
            <person name="Zhao Q."/>
            <person name="Wortman J."/>
            <person name="Fraser-Liggett C."/>
            <person name="Carlton J."/>
        </authorList>
    </citation>
    <scope>NUCLEOTIDE SEQUENCE</scope>
    <source>
        <strain evidence="7">G3</strain>
    </source>
</reference>
<dbReference type="SMART" id="SM00184">
    <property type="entry name" value="RING"/>
    <property type="match status" value="2"/>
</dbReference>
<dbReference type="RefSeq" id="XP_001319609.1">
    <property type="nucleotide sequence ID" value="XM_001319574.1"/>
</dbReference>
<dbReference type="Pfam" id="PF13229">
    <property type="entry name" value="Beta_helix"/>
    <property type="match status" value="2"/>
</dbReference>
<keyword evidence="8" id="KW-1185">Reference proteome</keyword>
<evidence type="ECO:0000313" key="8">
    <source>
        <dbReference type="Proteomes" id="UP000001542"/>
    </source>
</evidence>
<keyword evidence="3 5" id="KW-0863">Zinc-finger</keyword>
<dbReference type="InParanoid" id="A2EIZ6"/>
<evidence type="ECO:0000256" key="3">
    <source>
        <dbReference type="ARBA" id="ARBA00022771"/>
    </source>
</evidence>
<feature type="domain" description="RING-type" evidence="6">
    <location>
        <begin position="555"/>
        <end position="593"/>
    </location>
</feature>
<evidence type="ECO:0000256" key="1">
    <source>
        <dbReference type="ARBA" id="ARBA00022723"/>
    </source>
</evidence>
<dbReference type="SMART" id="SM00710">
    <property type="entry name" value="PbH1"/>
    <property type="match status" value="6"/>
</dbReference>
<proteinExistence type="predicted"/>
<dbReference type="GO" id="GO:0005737">
    <property type="term" value="C:cytoplasm"/>
    <property type="evidence" value="ECO:0000318"/>
    <property type="project" value="GO_Central"/>
</dbReference>
<dbReference type="InterPro" id="IPR006626">
    <property type="entry name" value="PbH1"/>
</dbReference>
<dbReference type="InterPro" id="IPR012334">
    <property type="entry name" value="Pectin_lyas_fold"/>
</dbReference>
<accession>A2EIZ6</accession>
<evidence type="ECO:0000256" key="4">
    <source>
        <dbReference type="ARBA" id="ARBA00022833"/>
    </source>
</evidence>
<dbReference type="PANTHER" id="PTHR22990">
    <property type="entry name" value="F-BOX ONLY PROTEIN"/>
    <property type="match status" value="1"/>
</dbReference>
<dbReference type="PROSITE" id="PS50089">
    <property type="entry name" value="ZF_RING_2"/>
    <property type="match status" value="2"/>
</dbReference>
<gene>
    <name evidence="7" type="ORF">TVAG_204930</name>
</gene>
<dbReference type="InterPro" id="IPR011050">
    <property type="entry name" value="Pectin_lyase_fold/virulence"/>
</dbReference>
<keyword evidence="4" id="KW-0862">Zinc</keyword>
<organism evidence="7 8">
    <name type="scientific">Trichomonas vaginalis (strain ATCC PRA-98 / G3)</name>
    <dbReference type="NCBI Taxonomy" id="412133"/>
    <lineage>
        <taxon>Eukaryota</taxon>
        <taxon>Metamonada</taxon>
        <taxon>Parabasalia</taxon>
        <taxon>Trichomonadida</taxon>
        <taxon>Trichomonadidae</taxon>
        <taxon>Trichomonas</taxon>
    </lineage>
</organism>
<dbReference type="KEGG" id="tva:4765276"/>
<dbReference type="Pfam" id="PF13920">
    <property type="entry name" value="zf-C3HC4_3"/>
    <property type="match status" value="2"/>
</dbReference>
<dbReference type="OrthoDB" id="654191at2759"/>
<dbReference type="FunFam" id="2.160.20.10:FF:000136">
    <property type="entry name" value="Uncharacterized protein"/>
    <property type="match status" value="1"/>
</dbReference>
<evidence type="ECO:0000256" key="2">
    <source>
        <dbReference type="ARBA" id="ARBA00022737"/>
    </source>
</evidence>
<dbReference type="InterPro" id="IPR039448">
    <property type="entry name" value="Beta_helix"/>
</dbReference>
<dbReference type="Proteomes" id="UP000001542">
    <property type="component" value="Unassembled WGS sequence"/>
</dbReference>
<dbReference type="VEuPathDB" id="TrichDB:TVAGG3_0661700"/>
<dbReference type="AlphaFoldDB" id="A2EIZ6"/>
<dbReference type="PROSITE" id="PS00518">
    <property type="entry name" value="ZF_RING_1"/>
    <property type="match status" value="1"/>
</dbReference>
<dbReference type="InterPro" id="IPR001841">
    <property type="entry name" value="Znf_RING"/>
</dbReference>
<protein>
    <recommendedName>
        <fullName evidence="6">RING-type domain-containing protein</fullName>
    </recommendedName>
</protein>
<dbReference type="InterPro" id="IPR051550">
    <property type="entry name" value="SCF-Subunits/Alg-Epimerases"/>
</dbReference>
<dbReference type="GO" id="GO:0004842">
    <property type="term" value="F:ubiquitin-protein transferase activity"/>
    <property type="evidence" value="ECO:0000318"/>
    <property type="project" value="GO_Central"/>
</dbReference>
<dbReference type="InterPro" id="IPR017907">
    <property type="entry name" value="Znf_RING_CS"/>
</dbReference>
<name>A2EIZ6_TRIV3</name>
<dbReference type="Gene3D" id="2.160.20.10">
    <property type="entry name" value="Single-stranded right-handed beta-helix, Pectin lyase-like"/>
    <property type="match status" value="2"/>
</dbReference>
<dbReference type="InterPro" id="IPR013083">
    <property type="entry name" value="Znf_RING/FYVE/PHD"/>
</dbReference>
<dbReference type="GO" id="GO:0051603">
    <property type="term" value="P:proteolysis involved in protein catabolic process"/>
    <property type="evidence" value="ECO:0000318"/>
    <property type="project" value="GO_Central"/>
</dbReference>
<feature type="domain" description="RING-type" evidence="6">
    <location>
        <begin position="497"/>
        <end position="532"/>
    </location>
</feature>
<sequence length="606" mass="66294">MINEKNPILINIDQFPDVALHSIDYKDKDIQFSSSQSAKIEDEIIITENMNLAFDFRNEITCKKIKIVGCQVEIQGLNLRGSIVVENGILRLTLSAIHDISDDSDYLLSIQNIAGVHASKCFFTDSPKFGLSVDNCSAMVLEGCQIKNTKYAGICATSNSILSCESCLISDTGRDTIFSEGNCRITIRSTKISEGGNRALAGYNVKNLVIENSVIKNIQQGALYVSSCPQVLIESSQFSDIEHTALYFERSKVVLKKSAFLNCNGNGINASQSTTAIISSSSFKSMTFPPISICQSSVGMIKKCNISDSQMSGIIVRTNSVATIKNCNIENIEHFGVAVSDSESVKIDTSLFVGCKYSCLGCYNHSFVALENSYLIGPGKYGADIFTGGQLVSNDTTFIGLSESSIYCHHGGSAHFKSPLFDQTVINKAEDVNTIINRIDITKRGGELNRDKIFKVDTKREFQIGSGFVVGVGPINVMVNENAPNAQVEKCICTPKCLLCGKNDSVFFINCGHSVFCQDCIQKLNVTVCPLCLMQVDKSVKPIQLSPEGENPETCGICFTNRTDIVIMPCGHTICSECAQHHFANSNYCPFCREGYARPRRIVAYE</sequence>
<dbReference type="PANTHER" id="PTHR22990:SF15">
    <property type="entry name" value="F-BOX ONLY PROTEIN 10"/>
    <property type="match status" value="1"/>
</dbReference>